<keyword evidence="2" id="KW-1185">Reference proteome</keyword>
<evidence type="ECO:0000313" key="2">
    <source>
        <dbReference type="Proteomes" id="UP001314170"/>
    </source>
</evidence>
<protein>
    <submittedName>
        <fullName evidence="1">Uncharacterized protein</fullName>
    </submittedName>
</protein>
<organism evidence="1 2">
    <name type="scientific">Dovyalis caffra</name>
    <dbReference type="NCBI Taxonomy" id="77055"/>
    <lineage>
        <taxon>Eukaryota</taxon>
        <taxon>Viridiplantae</taxon>
        <taxon>Streptophyta</taxon>
        <taxon>Embryophyta</taxon>
        <taxon>Tracheophyta</taxon>
        <taxon>Spermatophyta</taxon>
        <taxon>Magnoliopsida</taxon>
        <taxon>eudicotyledons</taxon>
        <taxon>Gunneridae</taxon>
        <taxon>Pentapetalae</taxon>
        <taxon>rosids</taxon>
        <taxon>fabids</taxon>
        <taxon>Malpighiales</taxon>
        <taxon>Salicaceae</taxon>
        <taxon>Flacourtieae</taxon>
        <taxon>Dovyalis</taxon>
    </lineage>
</organism>
<proteinExistence type="predicted"/>
<reference evidence="1 2" key="1">
    <citation type="submission" date="2024-01" db="EMBL/GenBank/DDBJ databases">
        <authorList>
            <person name="Waweru B."/>
        </authorList>
    </citation>
    <scope>NUCLEOTIDE SEQUENCE [LARGE SCALE GENOMIC DNA]</scope>
</reference>
<name>A0AAV1R7W1_9ROSI</name>
<comment type="caution">
    <text evidence="1">The sequence shown here is derived from an EMBL/GenBank/DDBJ whole genome shotgun (WGS) entry which is preliminary data.</text>
</comment>
<dbReference type="Proteomes" id="UP001314170">
    <property type="component" value="Unassembled WGS sequence"/>
</dbReference>
<sequence>MDTMNQAFEKVKMLVRMEGDDEEQGVATQESSSFAFMDDFNRDCTLSTKQV</sequence>
<gene>
    <name evidence="1" type="ORF">DCAF_LOCUS6295</name>
</gene>
<dbReference type="EMBL" id="CAWUPB010000893">
    <property type="protein sequence ID" value="CAK7328569.1"/>
    <property type="molecule type" value="Genomic_DNA"/>
</dbReference>
<evidence type="ECO:0000313" key="1">
    <source>
        <dbReference type="EMBL" id="CAK7328569.1"/>
    </source>
</evidence>
<accession>A0AAV1R7W1</accession>
<dbReference type="AlphaFoldDB" id="A0AAV1R7W1"/>